<accession>A0A238JG04</accession>
<dbReference type="Pfam" id="PF01943">
    <property type="entry name" value="Polysacc_synt"/>
    <property type="match status" value="1"/>
</dbReference>
<organism evidence="7 8">
    <name type="scientific">Pelagimonas phthalicica</name>
    <dbReference type="NCBI Taxonomy" id="1037362"/>
    <lineage>
        <taxon>Bacteria</taxon>
        <taxon>Pseudomonadati</taxon>
        <taxon>Pseudomonadota</taxon>
        <taxon>Alphaproteobacteria</taxon>
        <taxon>Rhodobacterales</taxon>
        <taxon>Roseobacteraceae</taxon>
        <taxon>Pelagimonas</taxon>
    </lineage>
</organism>
<keyword evidence="4 6" id="KW-1133">Transmembrane helix</keyword>
<evidence type="ECO:0000256" key="4">
    <source>
        <dbReference type="ARBA" id="ARBA00022989"/>
    </source>
</evidence>
<proteinExistence type="predicted"/>
<gene>
    <name evidence="7" type="ORF">TRP8649_03726</name>
</gene>
<dbReference type="GO" id="GO:0005886">
    <property type="term" value="C:plasma membrane"/>
    <property type="evidence" value="ECO:0007669"/>
    <property type="project" value="UniProtKB-SubCell"/>
</dbReference>
<feature type="transmembrane region" description="Helical" evidence="6">
    <location>
        <begin position="12"/>
        <end position="31"/>
    </location>
</feature>
<comment type="subcellular location">
    <subcellularLocation>
        <location evidence="1">Cell membrane</location>
        <topology evidence="1">Multi-pass membrane protein</topology>
    </subcellularLocation>
</comment>
<keyword evidence="8" id="KW-1185">Reference proteome</keyword>
<dbReference type="Proteomes" id="UP000225972">
    <property type="component" value="Unassembled WGS sequence"/>
</dbReference>
<feature type="transmembrane region" description="Helical" evidence="6">
    <location>
        <begin position="142"/>
        <end position="160"/>
    </location>
</feature>
<feature type="transmembrane region" description="Helical" evidence="6">
    <location>
        <begin position="355"/>
        <end position="377"/>
    </location>
</feature>
<feature type="transmembrane region" description="Helical" evidence="6">
    <location>
        <begin position="108"/>
        <end position="130"/>
    </location>
</feature>
<name>A0A238JG04_9RHOB</name>
<feature type="transmembrane region" description="Helical" evidence="6">
    <location>
        <begin position="320"/>
        <end position="343"/>
    </location>
</feature>
<evidence type="ECO:0000256" key="5">
    <source>
        <dbReference type="ARBA" id="ARBA00023136"/>
    </source>
</evidence>
<evidence type="ECO:0000313" key="7">
    <source>
        <dbReference type="EMBL" id="SMX29589.1"/>
    </source>
</evidence>
<feature type="transmembrane region" description="Helical" evidence="6">
    <location>
        <begin position="84"/>
        <end position="102"/>
    </location>
</feature>
<dbReference type="AlphaFoldDB" id="A0A238JG04"/>
<dbReference type="PANTHER" id="PTHR30250:SF11">
    <property type="entry name" value="O-ANTIGEN TRANSPORTER-RELATED"/>
    <property type="match status" value="1"/>
</dbReference>
<dbReference type="PANTHER" id="PTHR30250">
    <property type="entry name" value="PST FAMILY PREDICTED COLANIC ACID TRANSPORTER"/>
    <property type="match status" value="1"/>
</dbReference>
<feature type="transmembrane region" description="Helical" evidence="6">
    <location>
        <begin position="166"/>
        <end position="185"/>
    </location>
</feature>
<dbReference type="EMBL" id="FXXP01000003">
    <property type="protein sequence ID" value="SMX29589.1"/>
    <property type="molecule type" value="Genomic_DNA"/>
</dbReference>
<reference evidence="8" key="1">
    <citation type="submission" date="2017-05" db="EMBL/GenBank/DDBJ databases">
        <authorList>
            <person name="Rodrigo-Torres L."/>
            <person name="Arahal R. D."/>
            <person name="Lucena T."/>
        </authorList>
    </citation>
    <scope>NUCLEOTIDE SEQUENCE [LARGE SCALE GENOMIC DNA]</scope>
    <source>
        <strain evidence="8">CECT 8649</strain>
    </source>
</reference>
<evidence type="ECO:0000256" key="3">
    <source>
        <dbReference type="ARBA" id="ARBA00022692"/>
    </source>
</evidence>
<feature type="transmembrane region" description="Helical" evidence="6">
    <location>
        <begin position="43"/>
        <end position="63"/>
    </location>
</feature>
<keyword evidence="5 6" id="KW-0472">Membrane</keyword>
<evidence type="ECO:0000256" key="2">
    <source>
        <dbReference type="ARBA" id="ARBA00022475"/>
    </source>
</evidence>
<keyword evidence="3 6" id="KW-0812">Transmembrane</keyword>
<sequence>MGQFLVSAQGTGLRLFSVIVNMVIGIVLARLLGDDGFGQYVSYLAFAGLLASICALGLPAMLAREVALARGTGQEDSIAPIAQMILATLAFLILALLGVFLWGSQSGFLLVFFVLGTTCLSIATNIFNGFERVVLGQWVGAVFRPLLAIAFFFMLAWTQVLSVNTAVFAQGLTAFLATLLLFMVWPRPPLLRTLRGYWYRLPVRDYRQVFQVGLTFAFSQTLINAMTQIDILIMTALRPSDEVAWYYAAARASFVVSFFFGSVCKIAEPRIIRLYAADDRAEMQKVVHRTVLLGIAMTILAIIIALLLARPYLLFYGEEYLTAMPALVILLVAMLFSSMIGPAEQVLRAARADSSILVVAGISVGCAALLAFLLIPLMGMNGAAIATGAQFIIFQGLQAYRAWKLTGIGPTILHAIWQRAQPALSNTKDIS</sequence>
<keyword evidence="2" id="KW-1003">Cell membrane</keyword>
<dbReference type="InterPro" id="IPR002797">
    <property type="entry name" value="Polysacc_synth"/>
</dbReference>
<feature type="transmembrane region" description="Helical" evidence="6">
    <location>
        <begin position="286"/>
        <end position="308"/>
    </location>
</feature>
<evidence type="ECO:0000256" key="1">
    <source>
        <dbReference type="ARBA" id="ARBA00004651"/>
    </source>
</evidence>
<dbReference type="InterPro" id="IPR050833">
    <property type="entry name" value="Poly_Biosynth_Transport"/>
</dbReference>
<evidence type="ECO:0000256" key="6">
    <source>
        <dbReference type="SAM" id="Phobius"/>
    </source>
</evidence>
<evidence type="ECO:0000313" key="8">
    <source>
        <dbReference type="Proteomes" id="UP000225972"/>
    </source>
</evidence>
<feature type="transmembrane region" description="Helical" evidence="6">
    <location>
        <begin position="243"/>
        <end position="266"/>
    </location>
</feature>
<protein>
    <submittedName>
        <fullName evidence="7">Polysaccharide biosynthesis protein</fullName>
    </submittedName>
</protein>